<comment type="caution">
    <text evidence="2">The sequence shown here is derived from an EMBL/GenBank/DDBJ whole genome shotgun (WGS) entry which is preliminary data.</text>
</comment>
<keyword evidence="1" id="KW-1133">Transmembrane helix</keyword>
<dbReference type="Proteomes" id="UP000195305">
    <property type="component" value="Unassembled WGS sequence"/>
</dbReference>
<dbReference type="EMBL" id="NFLJ01000068">
    <property type="protein sequence ID" value="OUQ30137.1"/>
    <property type="molecule type" value="Genomic_DNA"/>
</dbReference>
<name>A0A1Y4SJR7_9FIRM</name>
<sequence length="124" mass="14954">MNKEMKRYLKDIKLLLPIFGKEEKKYYQQLKKHIIKTFNNQTSYSEIVEEVGEPYEVVQAYYEEVGIKQFMFRLRLQKYIHYISIVIIATTIVLGLFRIYYLSSLYEEVKNAQPITVEEIIQEE</sequence>
<organism evidence="2 3">
    <name type="scientific">Massilimicrobiota timonensis</name>
    <dbReference type="NCBI Taxonomy" id="1776392"/>
    <lineage>
        <taxon>Bacteria</taxon>
        <taxon>Bacillati</taxon>
        <taxon>Bacillota</taxon>
        <taxon>Erysipelotrichia</taxon>
        <taxon>Erysipelotrichales</taxon>
        <taxon>Erysipelotrichaceae</taxon>
        <taxon>Massilimicrobiota</taxon>
    </lineage>
</organism>
<protein>
    <submittedName>
        <fullName evidence="2">Uncharacterized protein</fullName>
    </submittedName>
</protein>
<evidence type="ECO:0000256" key="1">
    <source>
        <dbReference type="SAM" id="Phobius"/>
    </source>
</evidence>
<evidence type="ECO:0000313" key="3">
    <source>
        <dbReference type="Proteomes" id="UP000195305"/>
    </source>
</evidence>
<dbReference type="InterPro" id="IPR046123">
    <property type="entry name" value="DUF6120"/>
</dbReference>
<reference evidence="2 3" key="1">
    <citation type="journal article" date="2018" name="BMC Genomics">
        <title>Whole genome sequencing and function prediction of 133 gut anaerobes isolated from chicken caecum in pure cultures.</title>
        <authorList>
            <person name="Medvecky M."/>
            <person name="Cejkova D."/>
            <person name="Polansky O."/>
            <person name="Karasova D."/>
            <person name="Kubasova T."/>
            <person name="Cizek A."/>
            <person name="Rychlik I."/>
        </authorList>
    </citation>
    <scope>NUCLEOTIDE SEQUENCE [LARGE SCALE GENOMIC DNA]</scope>
    <source>
        <strain evidence="2 3">An13</strain>
    </source>
</reference>
<dbReference type="RefSeq" id="WP_087360462.1">
    <property type="nucleotide sequence ID" value="NZ_AP031415.1"/>
</dbReference>
<dbReference type="Pfam" id="PF19615">
    <property type="entry name" value="DUF6120"/>
    <property type="match status" value="1"/>
</dbReference>
<proteinExistence type="predicted"/>
<evidence type="ECO:0000313" key="2">
    <source>
        <dbReference type="EMBL" id="OUQ30137.1"/>
    </source>
</evidence>
<keyword evidence="1" id="KW-0812">Transmembrane</keyword>
<accession>A0A1Y4SJR7</accession>
<feature type="transmembrane region" description="Helical" evidence="1">
    <location>
        <begin position="79"/>
        <end position="101"/>
    </location>
</feature>
<gene>
    <name evidence="2" type="ORF">B5E75_13835</name>
</gene>
<keyword evidence="1" id="KW-0472">Membrane</keyword>
<dbReference type="AlphaFoldDB" id="A0A1Y4SJR7"/>
<keyword evidence="3" id="KW-1185">Reference proteome</keyword>